<evidence type="ECO:0000256" key="25">
    <source>
        <dbReference type="ARBA" id="ARBA00023137"/>
    </source>
</evidence>
<dbReference type="InterPro" id="IPR001245">
    <property type="entry name" value="Ser-Thr/Tyr_kinase_cat_dom"/>
</dbReference>
<dbReference type="CDD" id="cd11906">
    <property type="entry name" value="SH3_BTK"/>
    <property type="match status" value="1"/>
</dbReference>
<dbReference type="CDD" id="cd10397">
    <property type="entry name" value="SH2_Tec_Btk"/>
    <property type="match status" value="1"/>
</dbReference>
<proteinExistence type="inferred from homology"/>
<evidence type="ECO:0000256" key="2">
    <source>
        <dbReference type="ARBA" id="ARBA00004123"/>
    </source>
</evidence>
<evidence type="ECO:0000259" key="38">
    <source>
        <dbReference type="PROSITE" id="PS50003"/>
    </source>
</evidence>
<dbReference type="PROSITE" id="PS50011">
    <property type="entry name" value="PROTEIN_KINASE_DOM"/>
    <property type="match status" value="1"/>
</dbReference>
<dbReference type="AlphaFoldDB" id="A0A8C0MRF7"/>
<dbReference type="Ensembl" id="ENSCAFT00040031544.1">
    <property type="protein sequence ID" value="ENSCAFP00040027435.1"/>
    <property type="gene ID" value="ENSCAFG00040016606.1"/>
</dbReference>
<keyword evidence="22" id="KW-0446">Lipid-binding</keyword>
<evidence type="ECO:0000313" key="41">
    <source>
        <dbReference type="Ensembl" id="ENSCAFP00040027435.1"/>
    </source>
</evidence>
<dbReference type="Gene3D" id="2.30.29.30">
    <property type="entry name" value="Pleckstrin-homology domain (PH domain)/Phosphotyrosine-binding domain (PTB)"/>
    <property type="match status" value="1"/>
</dbReference>
<evidence type="ECO:0000256" key="17">
    <source>
        <dbReference type="ARBA" id="ARBA00022840"/>
    </source>
</evidence>
<evidence type="ECO:0000256" key="20">
    <source>
        <dbReference type="ARBA" id="ARBA00022999"/>
    </source>
</evidence>
<keyword evidence="24" id="KW-0472">Membrane</keyword>
<keyword evidence="12" id="KW-0479">Metal-binding</keyword>
<dbReference type="GO" id="GO:0005829">
    <property type="term" value="C:cytosol"/>
    <property type="evidence" value="ECO:0007669"/>
    <property type="project" value="UniProtKB-ARBA"/>
</dbReference>
<evidence type="ECO:0000256" key="19">
    <source>
        <dbReference type="ARBA" id="ARBA00022990"/>
    </source>
</evidence>
<dbReference type="Proteomes" id="UP000694429">
    <property type="component" value="Chromosome X"/>
</dbReference>
<dbReference type="InterPro" id="IPR036028">
    <property type="entry name" value="SH3-like_dom_sf"/>
</dbReference>
<comment type="similarity">
    <text evidence="34">Belongs to the protein kinase superfamily. Tyr protein kinase family.</text>
</comment>
<keyword evidence="6 31" id="KW-0728">SH3 domain</keyword>
<dbReference type="InterPro" id="IPR050198">
    <property type="entry name" value="Non-receptor_tyrosine_kinases"/>
</dbReference>
<dbReference type="GO" id="GO:0005886">
    <property type="term" value="C:plasma membrane"/>
    <property type="evidence" value="ECO:0007669"/>
    <property type="project" value="UniProtKB-SubCell"/>
</dbReference>
<gene>
    <name evidence="40" type="primary">BTK</name>
</gene>
<dbReference type="SMART" id="SM00219">
    <property type="entry name" value="TyrKc"/>
    <property type="match status" value="1"/>
</dbReference>
<evidence type="ECO:0000256" key="29">
    <source>
        <dbReference type="ARBA" id="ARBA00065603"/>
    </source>
</evidence>
<dbReference type="Proteomes" id="UP000694542">
    <property type="component" value="Chromosome X"/>
</dbReference>
<keyword evidence="13 33" id="KW-0547">Nucleotide-binding</keyword>
<reference evidence="40" key="3">
    <citation type="submission" date="2025-05" db="UniProtKB">
        <authorList>
            <consortium name="Ensembl"/>
        </authorList>
    </citation>
    <scope>IDENTIFICATION</scope>
</reference>
<reference evidence="41" key="1">
    <citation type="submission" date="2018-10" db="EMBL/GenBank/DDBJ databases">
        <title>De novo assembly of a Great Dane genome.</title>
        <authorList>
            <person name="Kidd J.M."/>
            <person name="Pendleton A.L."/>
            <person name="Shen F."/>
            <person name="Emery S."/>
        </authorList>
    </citation>
    <scope>NUCLEOTIDE SEQUENCE [LARGE SCALE GENOMIC DNA]</scope>
    <source>
        <strain evidence="41">Great Dane</strain>
    </source>
</reference>
<evidence type="ECO:0000256" key="5">
    <source>
        <dbReference type="ARBA" id="ARBA00004496"/>
    </source>
</evidence>
<dbReference type="Ensembl" id="ENSCAFT00030015762.1">
    <property type="protein sequence ID" value="ENSCAFP00030013744.1"/>
    <property type="gene ID" value="ENSCAFG00030007968.1"/>
</dbReference>
<organism evidence="40 42">
    <name type="scientific">Canis lupus familiaris</name>
    <name type="common">Dog</name>
    <name type="synonym">Canis familiaris</name>
    <dbReference type="NCBI Taxonomy" id="9615"/>
    <lineage>
        <taxon>Eukaryota</taxon>
        <taxon>Metazoa</taxon>
        <taxon>Chordata</taxon>
        <taxon>Craniata</taxon>
        <taxon>Vertebrata</taxon>
        <taxon>Euteleostomi</taxon>
        <taxon>Mammalia</taxon>
        <taxon>Eutheria</taxon>
        <taxon>Laurasiatheria</taxon>
        <taxon>Carnivora</taxon>
        <taxon>Caniformia</taxon>
        <taxon>Canidae</taxon>
        <taxon>Canis</taxon>
    </lineage>
</organism>
<dbReference type="InterPro" id="IPR020635">
    <property type="entry name" value="Tyr_kinase_cat_dom"/>
</dbReference>
<keyword evidence="27" id="KW-0539">Nucleus</keyword>
<feature type="region of interest" description="Disordered" evidence="35">
    <location>
        <begin position="176"/>
        <end position="218"/>
    </location>
</feature>
<keyword evidence="21" id="KW-0805">Transcription regulation</keyword>
<evidence type="ECO:0000256" key="15">
    <source>
        <dbReference type="ARBA" id="ARBA00022777"/>
    </source>
</evidence>
<dbReference type="SMART" id="SM00233">
    <property type="entry name" value="PH"/>
    <property type="match status" value="1"/>
</dbReference>
<dbReference type="OrthoDB" id="4062651at2759"/>
<dbReference type="FunFam" id="2.30.29.30:FF:000191">
    <property type="entry name" value="Tyrosine-protein kinase"/>
    <property type="match status" value="2"/>
</dbReference>
<dbReference type="Gene3D" id="1.10.510.10">
    <property type="entry name" value="Transferase(Phosphotransferase) domain 1"/>
    <property type="match status" value="1"/>
</dbReference>
<dbReference type="InterPro" id="IPR011009">
    <property type="entry name" value="Kinase-like_dom_sf"/>
</dbReference>
<evidence type="ECO:0000256" key="4">
    <source>
        <dbReference type="ARBA" id="ARBA00004285"/>
    </source>
</evidence>
<comment type="catalytic activity">
    <reaction evidence="28 34">
        <text>L-tyrosyl-[protein] + ATP = O-phospho-L-tyrosyl-[protein] + ADP + H(+)</text>
        <dbReference type="Rhea" id="RHEA:10596"/>
        <dbReference type="Rhea" id="RHEA-COMP:10136"/>
        <dbReference type="Rhea" id="RHEA-COMP:20101"/>
        <dbReference type="ChEBI" id="CHEBI:15378"/>
        <dbReference type="ChEBI" id="CHEBI:30616"/>
        <dbReference type="ChEBI" id="CHEBI:46858"/>
        <dbReference type="ChEBI" id="CHEBI:61978"/>
        <dbReference type="ChEBI" id="CHEBI:456216"/>
        <dbReference type="EC" id="2.7.10.2"/>
    </reaction>
</comment>
<evidence type="ECO:0000256" key="23">
    <source>
        <dbReference type="ARBA" id="ARBA00023130"/>
    </source>
</evidence>
<dbReference type="InterPro" id="IPR036860">
    <property type="entry name" value="SH2_dom_sf"/>
</dbReference>
<keyword evidence="15 34" id="KW-0418">Kinase</keyword>
<comment type="subcellular location">
    <subcellularLocation>
        <location evidence="3">Cell membrane</location>
        <topology evidence="3">Peripheral membrane protein</topology>
    </subcellularLocation>
    <subcellularLocation>
        <location evidence="5">Cytoplasm</location>
    </subcellularLocation>
    <subcellularLocation>
        <location evidence="4">Membrane raft</location>
    </subcellularLocation>
    <subcellularLocation>
        <location evidence="2">Nucleus</location>
    </subcellularLocation>
</comment>
<dbReference type="PRINTS" id="PR00452">
    <property type="entry name" value="SH3DOMAIN"/>
</dbReference>
<dbReference type="PROSITE" id="PS50001">
    <property type="entry name" value="SH2"/>
    <property type="match status" value="1"/>
</dbReference>
<dbReference type="Gene3D" id="2.30.30.40">
    <property type="entry name" value="SH3 Domains"/>
    <property type="match status" value="1"/>
</dbReference>
<keyword evidence="17 33" id="KW-0067">ATP-binding</keyword>
<dbReference type="GO" id="GO:0008270">
    <property type="term" value="F:zinc ion binding"/>
    <property type="evidence" value="ECO:0007669"/>
    <property type="project" value="UniProtKB-KW"/>
</dbReference>
<evidence type="ECO:0000256" key="35">
    <source>
        <dbReference type="SAM" id="MobiDB-lite"/>
    </source>
</evidence>
<dbReference type="FunFam" id="2.30.30.40:FF:000125">
    <property type="entry name" value="Tyrosine-protein kinase"/>
    <property type="match status" value="1"/>
</dbReference>
<keyword evidence="14 32" id="KW-0863">Zinc-finger</keyword>
<reference evidence="40" key="2">
    <citation type="submission" date="2019-03" db="EMBL/GenBank/DDBJ databases">
        <authorList>
            <person name="Warren W.C."/>
            <person name="Johnson G.S."/>
        </authorList>
    </citation>
    <scope>NUCLEOTIDE SEQUENCE [LARGE SCALE GENOMIC DNA]</scope>
    <source>
        <strain evidence="40">Basenji</strain>
    </source>
</reference>
<dbReference type="PROSITE" id="PS51113">
    <property type="entry name" value="ZF_BTK"/>
    <property type="match status" value="1"/>
</dbReference>
<dbReference type="PROSITE" id="PS00107">
    <property type="entry name" value="PROTEIN_KINASE_ATP"/>
    <property type="match status" value="1"/>
</dbReference>
<dbReference type="SUPFAM" id="SSF55550">
    <property type="entry name" value="SH2 domain"/>
    <property type="match status" value="1"/>
</dbReference>
<dbReference type="InterPro" id="IPR000719">
    <property type="entry name" value="Prot_kinase_dom"/>
</dbReference>
<evidence type="ECO:0000259" key="37">
    <source>
        <dbReference type="PROSITE" id="PS50002"/>
    </source>
</evidence>
<protein>
    <recommendedName>
        <fullName evidence="34">Tyrosine-protein kinase</fullName>
        <ecNumber evidence="34">2.7.10.2</ecNumber>
    </recommendedName>
</protein>
<keyword evidence="11 34" id="KW-0808">Transferase</keyword>
<evidence type="ECO:0000256" key="18">
    <source>
        <dbReference type="ARBA" id="ARBA00022859"/>
    </source>
</evidence>
<dbReference type="PRINTS" id="PR00109">
    <property type="entry name" value="TYRKINASE"/>
</dbReference>
<dbReference type="SMART" id="SM00107">
    <property type="entry name" value="BTK"/>
    <property type="match status" value="1"/>
</dbReference>
<evidence type="ECO:0000256" key="32">
    <source>
        <dbReference type="PROSITE-ProRule" id="PRU00432"/>
    </source>
</evidence>
<dbReference type="GO" id="GO:0050864">
    <property type="term" value="P:regulation of B cell activation"/>
    <property type="evidence" value="ECO:0007669"/>
    <property type="project" value="UniProtKB-ARBA"/>
</dbReference>
<name>A0A8C0MRF7_CANLF</name>
<dbReference type="GO" id="GO:0045121">
    <property type="term" value="C:membrane raft"/>
    <property type="evidence" value="ECO:0007669"/>
    <property type="project" value="UniProtKB-SubCell"/>
</dbReference>
<keyword evidence="18" id="KW-0391">Immunity</keyword>
<dbReference type="GO" id="GO:0042113">
    <property type="term" value="P:B cell activation"/>
    <property type="evidence" value="ECO:0007669"/>
    <property type="project" value="UniProtKB-ARBA"/>
</dbReference>
<keyword evidence="16" id="KW-0862">Zinc</keyword>
<dbReference type="SMART" id="SM00326">
    <property type="entry name" value="SH3"/>
    <property type="match status" value="1"/>
</dbReference>
<evidence type="ECO:0000256" key="8">
    <source>
        <dbReference type="ARBA" id="ARBA00022490"/>
    </source>
</evidence>
<keyword evidence="7" id="KW-1003">Cell membrane</keyword>
<dbReference type="InterPro" id="IPR001452">
    <property type="entry name" value="SH3_domain"/>
</dbReference>
<dbReference type="SUPFAM" id="SSF50729">
    <property type="entry name" value="PH domain-like"/>
    <property type="match status" value="1"/>
</dbReference>
<evidence type="ECO:0000256" key="13">
    <source>
        <dbReference type="ARBA" id="ARBA00022741"/>
    </source>
</evidence>
<evidence type="ECO:0000256" key="11">
    <source>
        <dbReference type="ARBA" id="ARBA00022679"/>
    </source>
</evidence>
<evidence type="ECO:0000256" key="24">
    <source>
        <dbReference type="ARBA" id="ARBA00023136"/>
    </source>
</evidence>
<feature type="binding site" evidence="33">
    <location>
        <position position="435"/>
    </location>
    <ligand>
        <name>ATP</name>
        <dbReference type="ChEBI" id="CHEBI:30616"/>
    </ligand>
</feature>
<comment type="cofactor">
    <cofactor evidence="1">
        <name>Zn(2+)</name>
        <dbReference type="ChEBI" id="CHEBI:29105"/>
    </cofactor>
</comment>
<dbReference type="PRINTS" id="PR00401">
    <property type="entry name" value="SH2DOMAIN"/>
</dbReference>
<dbReference type="GO" id="GO:0004715">
    <property type="term" value="F:non-membrane spanning protein tyrosine kinase activity"/>
    <property type="evidence" value="ECO:0007669"/>
    <property type="project" value="UniProtKB-EC"/>
</dbReference>
<dbReference type="GO" id="GO:0045087">
    <property type="term" value="P:innate immune response"/>
    <property type="evidence" value="ECO:0007669"/>
    <property type="project" value="UniProtKB-KW"/>
</dbReference>
<dbReference type="InterPro" id="IPR008266">
    <property type="entry name" value="Tyr_kinase_AS"/>
</dbReference>
<evidence type="ECO:0000256" key="14">
    <source>
        <dbReference type="ARBA" id="ARBA00022771"/>
    </source>
</evidence>
<dbReference type="SUPFAM" id="SSF56112">
    <property type="entry name" value="Protein kinase-like (PK-like)"/>
    <property type="match status" value="1"/>
</dbReference>
<dbReference type="InterPro" id="IPR011993">
    <property type="entry name" value="PH-like_dom_sf"/>
</dbReference>
<evidence type="ECO:0000256" key="34">
    <source>
        <dbReference type="RuleBase" id="RU362096"/>
    </source>
</evidence>
<dbReference type="FunFam" id="3.30.200.20:FF:000053">
    <property type="entry name" value="Tyrosine-protein kinase"/>
    <property type="match status" value="1"/>
</dbReference>
<dbReference type="CDD" id="cd01238">
    <property type="entry name" value="PH_Btk"/>
    <property type="match status" value="1"/>
</dbReference>
<dbReference type="FunFam" id="3.30.505.10:FF:000040">
    <property type="entry name" value="Tyrosine-protein kinase"/>
    <property type="match status" value="1"/>
</dbReference>
<dbReference type="SUPFAM" id="SSF50044">
    <property type="entry name" value="SH3-domain"/>
    <property type="match status" value="1"/>
</dbReference>
<evidence type="ECO:0000256" key="6">
    <source>
        <dbReference type="ARBA" id="ARBA00022443"/>
    </source>
</evidence>
<dbReference type="PROSITE" id="PS00109">
    <property type="entry name" value="PROTEIN_KINASE_TYR"/>
    <property type="match status" value="1"/>
</dbReference>
<evidence type="ECO:0000313" key="40">
    <source>
        <dbReference type="Ensembl" id="ENSCAFP00030013744.1"/>
    </source>
</evidence>
<dbReference type="CDD" id="cd05113">
    <property type="entry name" value="PTKc_Btk_Bmx"/>
    <property type="match status" value="1"/>
</dbReference>
<dbReference type="SMART" id="SM00252">
    <property type="entry name" value="SH2"/>
    <property type="match status" value="1"/>
</dbReference>
<evidence type="ECO:0000256" key="21">
    <source>
        <dbReference type="ARBA" id="ARBA00023015"/>
    </source>
</evidence>
<sequence length="664" mass="76758">MLGQSRECIHQELATKLKHTSELQKEEAMAAVILESIFLKRSQQKKKTSPLNFKKRLFLLTMHKLSYYEYDFERGRRGSKKGSIDVEKITCVETVVPEKNPPPERQIPVVYDEGPLYVFSPTEELRKRWIHQLKNVIRYNSDLVQKYHPCFWIDGQYLCCSQTAKNAMGCQILENRNGSLKPGSSHRKTKKPLPPTPEEDQILKKPLPPEPTAAPASTSELKKVVALYDYMPMNANDLQLRKGEEYFILEESNLPWWRARDKNGQEGYIPSNYVTEAEDSIEMYEWYSKHMTRSQAEQLLKQEGKEGGFIVRDSSKAGKYTVSVFAKSTGDPQGVIRHYVVCSTPQSQYYLAEKHLFSTIPELINYHQHNSAGLISRLKYPVSQQNKNAPSTAGLGYGSWEIDPKDLTFLKELGTGQFGVVKYGKWRGQYDVAIKMIKEGSMSEDEFIEEAKVMMNLSHEKLVQLYGVCTKQRPIFIITEYMANGCLLNYLREMRNRFQTQQLLEMCKDVCEAMEYLESKQFLHRDLAARNCLVNDQGVVKVSDFGLSRYVLDDEYTSSVGSKFPVRWSPPEVLMYSKFSSKSDIWAFGVLMWEIYSLGKMPYERFTNSETAEHIAQGLRLYRPHLASERVYTIMYSCWHEKAEERPTFKILLSNILDVMDEES</sequence>
<feature type="domain" description="PH" evidence="38">
    <location>
        <begin position="31"/>
        <end position="138"/>
    </location>
</feature>
<dbReference type="InterPro" id="IPR035574">
    <property type="entry name" value="BTK_SH3"/>
</dbReference>
<evidence type="ECO:0000256" key="12">
    <source>
        <dbReference type="ARBA" id="ARBA00022723"/>
    </source>
</evidence>
<evidence type="ECO:0000313" key="42">
    <source>
        <dbReference type="Proteomes" id="UP000694429"/>
    </source>
</evidence>
<keyword evidence="19" id="KW-0007">Acetylation</keyword>
<feature type="domain" description="SH2" evidence="36">
    <location>
        <begin position="286"/>
        <end position="382"/>
    </location>
</feature>
<dbReference type="GO" id="GO:0005634">
    <property type="term" value="C:nucleus"/>
    <property type="evidence" value="ECO:0007669"/>
    <property type="project" value="UniProtKB-SubCell"/>
</dbReference>
<comment type="subunit">
    <text evidence="29">Part of a complex composed of EEIG1, TNFRSF11A/RANK, PLCG2, GAB2, TEC and BTK; complex formation increases in the presence of TNFSF11/RANKL. Binds GTF2I through the PH domain. Interacts with SH3BP5 via the SH3 domain. Interacts with IBTK via its PH domain. Interacts with ARID3A, CAV1, FASLG, PIN1, TLR8 and TLR9. Interacts with MPL/TPOR.</text>
</comment>
<accession>A0A8C0MRF7</accession>
<keyword evidence="20 30" id="KW-0727">SH2 domain</keyword>
<dbReference type="GO" id="GO:0035556">
    <property type="term" value="P:intracellular signal transduction"/>
    <property type="evidence" value="ECO:0007669"/>
    <property type="project" value="InterPro"/>
</dbReference>
<evidence type="ECO:0000256" key="22">
    <source>
        <dbReference type="ARBA" id="ARBA00023121"/>
    </source>
</evidence>
<evidence type="ECO:0000259" key="36">
    <source>
        <dbReference type="PROSITE" id="PS50001"/>
    </source>
</evidence>
<dbReference type="Pfam" id="PF00779">
    <property type="entry name" value="BTK"/>
    <property type="match status" value="1"/>
</dbReference>
<dbReference type="EC" id="2.7.10.2" evidence="34"/>
<dbReference type="GO" id="GO:0005524">
    <property type="term" value="F:ATP binding"/>
    <property type="evidence" value="ECO:0007669"/>
    <property type="project" value="UniProtKB-UniRule"/>
</dbReference>
<dbReference type="PANTHER" id="PTHR24418">
    <property type="entry name" value="TYROSINE-PROTEIN KINASE"/>
    <property type="match status" value="1"/>
</dbReference>
<evidence type="ECO:0000256" key="30">
    <source>
        <dbReference type="PROSITE-ProRule" id="PRU00191"/>
    </source>
</evidence>
<keyword evidence="26" id="KW-0804">Transcription</keyword>
<feature type="domain" description="Protein kinase" evidence="39">
    <location>
        <begin position="407"/>
        <end position="660"/>
    </location>
</feature>
<evidence type="ECO:0000256" key="1">
    <source>
        <dbReference type="ARBA" id="ARBA00001947"/>
    </source>
</evidence>
<dbReference type="Gene3D" id="3.30.505.10">
    <property type="entry name" value="SH2 domain"/>
    <property type="match status" value="1"/>
</dbReference>
<dbReference type="Pfam" id="PF00018">
    <property type="entry name" value="SH3_1"/>
    <property type="match status" value="1"/>
</dbReference>
<dbReference type="InterPro" id="IPR001849">
    <property type="entry name" value="PH_domain"/>
</dbReference>
<keyword evidence="10" id="KW-0399">Innate immunity</keyword>
<keyword evidence="8" id="KW-0963">Cytoplasm</keyword>
<evidence type="ECO:0000256" key="10">
    <source>
        <dbReference type="ARBA" id="ARBA00022588"/>
    </source>
</evidence>
<dbReference type="GO" id="GO:0008289">
    <property type="term" value="F:lipid binding"/>
    <property type="evidence" value="ECO:0007669"/>
    <property type="project" value="UniProtKB-KW"/>
</dbReference>
<dbReference type="PROSITE" id="PS50003">
    <property type="entry name" value="PH_DOMAIN"/>
    <property type="match status" value="1"/>
</dbReference>
<evidence type="ECO:0000256" key="33">
    <source>
        <dbReference type="PROSITE-ProRule" id="PRU10141"/>
    </source>
</evidence>
<evidence type="ECO:0000256" key="31">
    <source>
        <dbReference type="PROSITE-ProRule" id="PRU00192"/>
    </source>
</evidence>
<evidence type="ECO:0000256" key="9">
    <source>
        <dbReference type="ARBA" id="ARBA00022553"/>
    </source>
</evidence>
<dbReference type="PROSITE" id="PS50002">
    <property type="entry name" value="SH3"/>
    <property type="match status" value="1"/>
</dbReference>
<evidence type="ECO:0000256" key="27">
    <source>
        <dbReference type="ARBA" id="ARBA00023242"/>
    </source>
</evidence>
<dbReference type="Pfam" id="PF00017">
    <property type="entry name" value="SH2"/>
    <property type="match status" value="1"/>
</dbReference>
<evidence type="ECO:0000256" key="3">
    <source>
        <dbReference type="ARBA" id="ARBA00004202"/>
    </source>
</evidence>
<dbReference type="FunFam" id="1.10.510.10:FF:000052">
    <property type="entry name" value="Tyrosine-protein kinase"/>
    <property type="match status" value="1"/>
</dbReference>
<evidence type="ECO:0000256" key="26">
    <source>
        <dbReference type="ARBA" id="ARBA00023163"/>
    </source>
</evidence>
<dbReference type="GO" id="GO:1900227">
    <property type="term" value="P:positive regulation of NLRP3 inflammasome complex assembly"/>
    <property type="evidence" value="ECO:0007669"/>
    <property type="project" value="UniProtKB-ARBA"/>
</dbReference>
<evidence type="ECO:0000259" key="39">
    <source>
        <dbReference type="PROSITE" id="PS50011"/>
    </source>
</evidence>
<dbReference type="Pfam" id="PF00169">
    <property type="entry name" value="PH"/>
    <property type="match status" value="1"/>
</dbReference>
<feature type="domain" description="SH3" evidence="37">
    <location>
        <begin position="219"/>
        <end position="279"/>
    </location>
</feature>
<dbReference type="InterPro" id="IPR017441">
    <property type="entry name" value="Protein_kinase_ATP_BS"/>
</dbReference>
<evidence type="ECO:0000256" key="7">
    <source>
        <dbReference type="ARBA" id="ARBA00022475"/>
    </source>
</evidence>
<keyword evidence="9" id="KW-0597">Phosphoprotein</keyword>
<evidence type="ECO:0000256" key="16">
    <source>
        <dbReference type="ARBA" id="ARBA00022833"/>
    </source>
</evidence>
<dbReference type="Pfam" id="PF07714">
    <property type="entry name" value="PK_Tyr_Ser-Thr"/>
    <property type="match status" value="1"/>
</dbReference>
<keyword evidence="25 34" id="KW-0829">Tyrosine-protein kinase</keyword>
<dbReference type="InterPro" id="IPR000980">
    <property type="entry name" value="SH2"/>
</dbReference>
<dbReference type="PRINTS" id="PR00402">
    <property type="entry name" value="TECBTKDOMAIN"/>
</dbReference>
<dbReference type="GO" id="GO:0002250">
    <property type="term" value="P:adaptive immune response"/>
    <property type="evidence" value="ECO:0007669"/>
    <property type="project" value="UniProtKB-KW"/>
</dbReference>
<evidence type="ECO:0000256" key="28">
    <source>
        <dbReference type="ARBA" id="ARBA00051245"/>
    </source>
</evidence>
<keyword evidence="23" id="KW-1064">Adaptive immunity</keyword>
<dbReference type="InterPro" id="IPR001562">
    <property type="entry name" value="Znf_Btk_motif"/>
</dbReference>